<dbReference type="InterPro" id="IPR036444">
    <property type="entry name" value="PLipase_A2_dom_sf"/>
</dbReference>
<evidence type="ECO:0000313" key="3">
    <source>
        <dbReference type="Proteomes" id="UP001268544"/>
    </source>
</evidence>
<dbReference type="EMBL" id="JAVKVH010000001">
    <property type="protein sequence ID" value="MDR7625740.1"/>
    <property type="molecule type" value="Genomic_DNA"/>
</dbReference>
<dbReference type="RefSeq" id="WP_194959251.1">
    <property type="nucleotide sequence ID" value="NZ_CP133786.1"/>
</dbReference>
<dbReference type="InterPro" id="IPR016090">
    <property type="entry name" value="PLA2-like_dom"/>
</dbReference>
<name>A0ABD5D3U4_LACPA</name>
<evidence type="ECO:0000259" key="1">
    <source>
        <dbReference type="Pfam" id="PF00068"/>
    </source>
</evidence>
<dbReference type="Pfam" id="PF00068">
    <property type="entry name" value="Phospholip_A2_1"/>
    <property type="match status" value="1"/>
</dbReference>
<protein>
    <submittedName>
        <fullName evidence="2">Phospholipase A2 family protein</fullName>
    </submittedName>
</protein>
<dbReference type="Gene3D" id="1.20.90.10">
    <property type="entry name" value="Phospholipase A2 domain"/>
    <property type="match status" value="1"/>
</dbReference>
<gene>
    <name evidence="2" type="ORF">RF672_14350</name>
</gene>
<organism evidence="2 3">
    <name type="scientific">Lacticaseibacillus paracasei</name>
    <name type="common">Lactobacillus paracasei</name>
    <dbReference type="NCBI Taxonomy" id="1597"/>
    <lineage>
        <taxon>Bacteria</taxon>
        <taxon>Bacillati</taxon>
        <taxon>Bacillota</taxon>
        <taxon>Bacilli</taxon>
        <taxon>Lactobacillales</taxon>
        <taxon>Lactobacillaceae</taxon>
        <taxon>Lacticaseibacillus</taxon>
    </lineage>
</organism>
<dbReference type="SUPFAM" id="SSF48619">
    <property type="entry name" value="Phospholipase A2, PLA2"/>
    <property type="match status" value="1"/>
</dbReference>
<dbReference type="AlphaFoldDB" id="A0ABD5D3U4"/>
<sequence length="177" mass="19805">MVFALITMTLFLQLNSGVEVYATTNPEFNETEINKETSKQLKMLDPYLKDVDGITSFDYDAAMHDNVDPVVLKIGAEINKWARSLKNDGPEKGMLLSMARFNLLVYGNYCGKGNNGKAPIDDLDGACQAHDTCYAWGGNNEKCNQKFRQRLLTIMQKTSLFDYKHIVAVAAYKLFGG</sequence>
<comment type="caution">
    <text evidence="2">The sequence shown here is derived from an EMBL/GenBank/DDBJ whole genome shotgun (WGS) entry which is preliminary data.</text>
</comment>
<accession>A0ABD5D3U4</accession>
<dbReference type="Proteomes" id="UP001268544">
    <property type="component" value="Unassembled WGS sequence"/>
</dbReference>
<proteinExistence type="predicted"/>
<reference evidence="3" key="1">
    <citation type="submission" date="2023-07" db="EMBL/GenBank/DDBJ databases">
        <title>Lacticaseibacillus paracasei KCKM 0992.</title>
        <authorList>
            <person name="Kim T.W."/>
        </authorList>
    </citation>
    <scope>NUCLEOTIDE SEQUENCE [LARGE SCALE GENOMIC DNA]</scope>
    <source>
        <strain evidence="3">KCKM 0992</strain>
    </source>
</reference>
<evidence type="ECO:0000313" key="2">
    <source>
        <dbReference type="EMBL" id="MDR7625740.1"/>
    </source>
</evidence>
<feature type="domain" description="Phospholipase A2-like central" evidence="1">
    <location>
        <begin position="101"/>
        <end position="158"/>
    </location>
</feature>